<reference evidence="2 3" key="1">
    <citation type="submission" date="2010-03" db="EMBL/GenBank/DDBJ databases">
        <title>Complete sequence of Sideroxydans lithotrophicus ES-1.</title>
        <authorList>
            <consortium name="US DOE Joint Genome Institute"/>
            <person name="Lucas S."/>
            <person name="Copeland A."/>
            <person name="Lapidus A."/>
            <person name="Cheng J.-F."/>
            <person name="Bruce D."/>
            <person name="Goodwin L."/>
            <person name="Pitluck S."/>
            <person name="Munk A.C."/>
            <person name="Detter J.C."/>
            <person name="Han C."/>
            <person name="Tapia R."/>
            <person name="Larimer F."/>
            <person name="Land M."/>
            <person name="Hauser L."/>
            <person name="Kyrpides N."/>
            <person name="Ivanova N."/>
            <person name="Emerson D."/>
            <person name="Woyke T."/>
        </authorList>
    </citation>
    <scope>NUCLEOTIDE SEQUENCE [LARGE SCALE GENOMIC DNA]</scope>
    <source>
        <strain evidence="2 3">ES-1</strain>
    </source>
</reference>
<protein>
    <recommendedName>
        <fullName evidence="1">Mut7-C RNAse domain-containing protein</fullName>
    </recommendedName>
</protein>
<dbReference type="RefSeq" id="WP_013028529.1">
    <property type="nucleotide sequence ID" value="NC_013959.1"/>
</dbReference>
<evidence type="ECO:0000313" key="2">
    <source>
        <dbReference type="EMBL" id="ADE10630.1"/>
    </source>
</evidence>
<dbReference type="AlphaFoldDB" id="D5CM16"/>
<dbReference type="OrthoDB" id="9797655at2"/>
<organism evidence="2 3">
    <name type="scientific">Sideroxydans lithotrophicus (strain ES-1)</name>
    <dbReference type="NCBI Taxonomy" id="580332"/>
    <lineage>
        <taxon>Bacteria</taxon>
        <taxon>Pseudomonadati</taxon>
        <taxon>Pseudomonadota</taxon>
        <taxon>Betaproteobacteria</taxon>
        <taxon>Nitrosomonadales</taxon>
        <taxon>Gallionellaceae</taxon>
        <taxon>Sideroxydans</taxon>
    </lineage>
</organism>
<name>D5CM16_SIDLE</name>
<dbReference type="InterPro" id="IPR002782">
    <property type="entry name" value="Mut7-C_RNAse_dom"/>
</dbReference>
<dbReference type="PANTHER" id="PTHR39081">
    <property type="entry name" value="MUT7-C DOMAIN-CONTAINING PROTEIN"/>
    <property type="match status" value="1"/>
</dbReference>
<dbReference type="HOGENOM" id="CLU_112469_1_0_4"/>
<dbReference type="eggNOG" id="COG1656">
    <property type="taxonomic scope" value="Bacteria"/>
</dbReference>
<proteinExistence type="predicted"/>
<evidence type="ECO:0000259" key="1">
    <source>
        <dbReference type="Pfam" id="PF01927"/>
    </source>
</evidence>
<dbReference type="Pfam" id="PF01927">
    <property type="entry name" value="Mut7-C"/>
    <property type="match status" value="1"/>
</dbReference>
<dbReference type="STRING" id="580332.Slit_0389"/>
<sequence length="158" mass="17881">MRAMPRFLCDEMLGQLCRYLRAAGYDALLARDGASDAQLLRQCREEGRHFLTQDTLIREHKAAHGVALALPHADLDRLIALLDEHYPLDWLSHAFTRCLLDNTILVAADAAASRRVPADALRPGEPLYQCPACGRIYWRGSHYKRMREKLAAWQAARG</sequence>
<dbReference type="EMBL" id="CP001965">
    <property type="protein sequence ID" value="ADE10630.1"/>
    <property type="molecule type" value="Genomic_DNA"/>
</dbReference>
<accession>D5CM16</accession>
<feature type="domain" description="Mut7-C RNAse" evidence="1">
    <location>
        <begin position="5"/>
        <end position="149"/>
    </location>
</feature>
<dbReference type="PANTHER" id="PTHR39081:SF1">
    <property type="entry name" value="MUT7-C RNASE DOMAIN-CONTAINING PROTEIN"/>
    <property type="match status" value="1"/>
</dbReference>
<evidence type="ECO:0000313" key="3">
    <source>
        <dbReference type="Proteomes" id="UP000001625"/>
    </source>
</evidence>
<keyword evidence="3" id="KW-1185">Reference proteome</keyword>
<dbReference type="Proteomes" id="UP000001625">
    <property type="component" value="Chromosome"/>
</dbReference>
<dbReference type="KEGG" id="slt:Slit_0389"/>
<gene>
    <name evidence="2" type="ordered locus">Slit_0389</name>
</gene>